<dbReference type="GeneID" id="59283055"/>
<dbReference type="OrthoDB" id="2275718at2759"/>
<proteinExistence type="predicted"/>
<sequence length="396" mass="44262">MESAAMFVRLPLAHTCPENSRRHSATLMREFATIMLTMNNISQPVTEGVSRTMETLPGDTNRELELKSLAQNLTRELSSSLSLGVPRPIFDALYQSFSGAEFQDIPLTMRARHSQAHQYLDQRNGASGYNAHFAIENDPDEKDNKVEVTIDRAKSVEPANSLSAGNAVADDPPHLLDGSKALAAITADKTEILGPSEVSYDIETMRTADERRKRSMYDRCISLEDLKRFSRKYRLHTPVPKDLDSLRSKDTARQQSRGLVEDAQLRAPGPSAPTVIANNHLLTKLHTLKLIDEDVICHLKGVHKEDLFGFVQFALRERVHHTVDLMDGMKDWPRAFESFVLTTQLRSYKVTVKHVQIGTMNILGGFEKSTAIKTLVNDNKSVLKSLKTPANIEGIC</sequence>
<evidence type="ECO:0000256" key="1">
    <source>
        <dbReference type="SAM" id="MobiDB-lite"/>
    </source>
</evidence>
<keyword evidence="3" id="KW-1185">Reference proteome</keyword>
<dbReference type="EMBL" id="JACCJC010000003">
    <property type="protein sequence ID" value="KAF6240709.1"/>
    <property type="molecule type" value="Genomic_DNA"/>
</dbReference>
<name>A0A8H6G509_9LECA</name>
<comment type="caution">
    <text evidence="2">The sequence shown here is derived from an EMBL/GenBank/DDBJ whole genome shotgun (WGS) entry which is preliminary data.</text>
</comment>
<feature type="compositionally biased region" description="Basic and acidic residues" evidence="1">
    <location>
        <begin position="240"/>
        <end position="252"/>
    </location>
</feature>
<dbReference type="AlphaFoldDB" id="A0A8H6G509"/>
<dbReference type="RefSeq" id="XP_037169968.1">
    <property type="nucleotide sequence ID" value="XM_037303321.1"/>
</dbReference>
<reference evidence="2 3" key="1">
    <citation type="journal article" date="2020" name="Genomics">
        <title>Complete, high-quality genomes from long-read metagenomic sequencing of two wolf lichen thalli reveals enigmatic genome architecture.</title>
        <authorList>
            <person name="McKenzie S.K."/>
            <person name="Walston R.F."/>
            <person name="Allen J.L."/>
        </authorList>
    </citation>
    <scope>NUCLEOTIDE SEQUENCE [LARGE SCALE GENOMIC DNA]</scope>
    <source>
        <strain evidence="2">WasteWater2</strain>
    </source>
</reference>
<gene>
    <name evidence="2" type="ORF">HO173_001381</name>
</gene>
<organism evidence="2 3">
    <name type="scientific">Letharia columbiana</name>
    <dbReference type="NCBI Taxonomy" id="112416"/>
    <lineage>
        <taxon>Eukaryota</taxon>
        <taxon>Fungi</taxon>
        <taxon>Dikarya</taxon>
        <taxon>Ascomycota</taxon>
        <taxon>Pezizomycotina</taxon>
        <taxon>Lecanoromycetes</taxon>
        <taxon>OSLEUM clade</taxon>
        <taxon>Lecanoromycetidae</taxon>
        <taxon>Lecanorales</taxon>
        <taxon>Lecanorineae</taxon>
        <taxon>Parmeliaceae</taxon>
        <taxon>Letharia</taxon>
    </lineage>
</organism>
<protein>
    <submittedName>
        <fullName evidence="2">Uncharacterized protein</fullName>
    </submittedName>
</protein>
<feature type="region of interest" description="Disordered" evidence="1">
    <location>
        <begin position="240"/>
        <end position="259"/>
    </location>
</feature>
<evidence type="ECO:0000313" key="3">
    <source>
        <dbReference type="Proteomes" id="UP000578531"/>
    </source>
</evidence>
<accession>A0A8H6G509</accession>
<dbReference type="Proteomes" id="UP000578531">
    <property type="component" value="Unassembled WGS sequence"/>
</dbReference>
<evidence type="ECO:0000313" key="2">
    <source>
        <dbReference type="EMBL" id="KAF6240709.1"/>
    </source>
</evidence>